<dbReference type="InterPro" id="IPR011042">
    <property type="entry name" value="6-blade_b-propeller_TolB-like"/>
</dbReference>
<evidence type="ECO:0000256" key="3">
    <source>
        <dbReference type="ARBA" id="ARBA00022475"/>
    </source>
</evidence>
<evidence type="ECO:0000313" key="5">
    <source>
        <dbReference type="EMBL" id="TDE17624.1"/>
    </source>
</evidence>
<comment type="subcellular location">
    <subcellularLocation>
        <location evidence="1">Cell membrane</location>
    </subcellularLocation>
</comment>
<dbReference type="Gene3D" id="2.120.10.30">
    <property type="entry name" value="TolB, C-terminal domain"/>
    <property type="match status" value="1"/>
</dbReference>
<evidence type="ECO:0000256" key="2">
    <source>
        <dbReference type="ARBA" id="ARBA00009852"/>
    </source>
</evidence>
<dbReference type="InterPro" id="IPR009722">
    <property type="entry name" value="YjiK/CarP"/>
</dbReference>
<dbReference type="OrthoDB" id="5292493at2"/>
<evidence type="ECO:0000256" key="1">
    <source>
        <dbReference type="ARBA" id="ARBA00004236"/>
    </source>
</evidence>
<keyword evidence="6" id="KW-1185">Reference proteome</keyword>
<dbReference type="EMBL" id="SMFL01000002">
    <property type="protein sequence ID" value="TDE17624.1"/>
    <property type="molecule type" value="Genomic_DNA"/>
</dbReference>
<keyword evidence="3" id="KW-1003">Cell membrane</keyword>
<reference evidence="5 6" key="1">
    <citation type="submission" date="2019-03" db="EMBL/GenBank/DDBJ databases">
        <title>Dyadobacter AR-3-6 sp. nov., isolated from arctic soil.</title>
        <authorList>
            <person name="Chaudhary D.K."/>
        </authorList>
    </citation>
    <scope>NUCLEOTIDE SEQUENCE [LARGE SCALE GENOMIC DNA]</scope>
    <source>
        <strain evidence="5 6">AR-3-6</strain>
    </source>
</reference>
<dbReference type="AlphaFoldDB" id="A0A4R5DY39"/>
<accession>A0A4R5DY39</accession>
<keyword evidence="4" id="KW-0472">Membrane</keyword>
<dbReference type="RefSeq" id="WP_131957490.1">
    <property type="nucleotide sequence ID" value="NZ_SMFL01000002.1"/>
</dbReference>
<comment type="caution">
    <text evidence="5">The sequence shown here is derived from an EMBL/GenBank/DDBJ whole genome shotgun (WGS) entry which is preliminary data.</text>
</comment>
<protein>
    <submittedName>
        <fullName evidence="5">SdiA-regulated family protein</fullName>
    </submittedName>
</protein>
<dbReference type="Pfam" id="PF06977">
    <property type="entry name" value="SdiA-regulated"/>
    <property type="match status" value="1"/>
</dbReference>
<dbReference type="Proteomes" id="UP000294850">
    <property type="component" value="Unassembled WGS sequence"/>
</dbReference>
<organism evidence="5 6">
    <name type="scientific">Dyadobacter psychrotolerans</name>
    <dbReference type="NCBI Taxonomy" id="2541721"/>
    <lineage>
        <taxon>Bacteria</taxon>
        <taxon>Pseudomonadati</taxon>
        <taxon>Bacteroidota</taxon>
        <taxon>Cytophagia</taxon>
        <taxon>Cytophagales</taxon>
        <taxon>Spirosomataceae</taxon>
        <taxon>Dyadobacter</taxon>
    </lineage>
</organism>
<sequence length="285" mass="31570">MKIYSASSLKSLCLAAILAGCGSTDKPKPHYTEYDLEKPDKFNMPESLFEISGIAFDNGKNDTVYAIQDEEGKLFRLAWDVKMQTHTKFGKKGDYEDVSIVNGAAIVLKSNGALYSFPTSEVNHEEPESVREYKKLFPKGEYEGMYGDEKTGNVYVICKNCPTDDAKSSVTGYIINLSDSTKTAETFSIDVKQIKAIHGKVDRGFRPSAIAKNPVNNNWYIVSAVNKLLVITDSKWKVKDAVSLSSNMFTQPEGIAFDSQGNMYISNEGDDLAEGNILKFVRTAK</sequence>
<evidence type="ECO:0000313" key="6">
    <source>
        <dbReference type="Proteomes" id="UP000294850"/>
    </source>
</evidence>
<dbReference type="GO" id="GO:0005886">
    <property type="term" value="C:plasma membrane"/>
    <property type="evidence" value="ECO:0007669"/>
    <property type="project" value="UniProtKB-SubCell"/>
</dbReference>
<comment type="similarity">
    <text evidence="2">Belongs to the YjiK family.</text>
</comment>
<dbReference type="PROSITE" id="PS51257">
    <property type="entry name" value="PROKAR_LIPOPROTEIN"/>
    <property type="match status" value="1"/>
</dbReference>
<proteinExistence type="inferred from homology"/>
<evidence type="ECO:0000256" key="4">
    <source>
        <dbReference type="ARBA" id="ARBA00023136"/>
    </source>
</evidence>
<gene>
    <name evidence="5" type="ORF">E0F88_06965</name>
</gene>
<name>A0A4R5DY39_9BACT</name>
<dbReference type="SUPFAM" id="SSF50956">
    <property type="entry name" value="Thermostable phytase (3-phytase)"/>
    <property type="match status" value="1"/>
</dbReference>